<dbReference type="VEuPathDB" id="AmoebaDB:NF0083240"/>
<dbReference type="GeneID" id="68113650"/>
<keyword evidence="2" id="KW-0687">Ribonucleoprotein</keyword>
<dbReference type="GO" id="GO:0005840">
    <property type="term" value="C:ribosome"/>
    <property type="evidence" value="ECO:0007669"/>
    <property type="project" value="UniProtKB-KW"/>
</dbReference>
<dbReference type="OrthoDB" id="199599at2759"/>
<dbReference type="InterPro" id="IPR006846">
    <property type="entry name" value="Ribosomal_eS30"/>
</dbReference>
<dbReference type="OMA" id="DFANECG"/>
<dbReference type="AlphaFoldDB" id="A0A6A5BK30"/>
<dbReference type="GO" id="GO:1990904">
    <property type="term" value="C:ribonucleoprotein complex"/>
    <property type="evidence" value="ECO:0007669"/>
    <property type="project" value="UniProtKB-KW"/>
</dbReference>
<dbReference type="GO" id="GO:0006412">
    <property type="term" value="P:translation"/>
    <property type="evidence" value="ECO:0007669"/>
    <property type="project" value="InterPro"/>
</dbReference>
<proteinExistence type="predicted"/>
<accession>A0A6A5BK30</accession>
<comment type="caution">
    <text evidence="3">The sequence shown here is derived from an EMBL/GenBank/DDBJ whole genome shotgun (WGS) entry which is preliminary data.</text>
</comment>
<evidence type="ECO:0000256" key="2">
    <source>
        <dbReference type="ARBA" id="ARBA00023274"/>
    </source>
</evidence>
<name>A0A6A5BK30_NAEFO</name>
<dbReference type="VEuPathDB" id="AmoebaDB:FDP41_006432"/>
<dbReference type="VEuPathDB" id="AmoebaDB:NfTy_089960"/>
<evidence type="ECO:0000256" key="1">
    <source>
        <dbReference type="ARBA" id="ARBA00022980"/>
    </source>
</evidence>
<keyword evidence="1" id="KW-0689">Ribosomal protein</keyword>
<dbReference type="Proteomes" id="UP000444721">
    <property type="component" value="Unassembled WGS sequence"/>
</dbReference>
<protein>
    <submittedName>
        <fullName evidence="3">Uncharacterized protein</fullName>
    </submittedName>
</protein>
<gene>
    <name evidence="3" type="ORF">FDP41_006432</name>
</gene>
<sequence length="176" mass="20892">MIWGSLARSGKVKYQTPRVPKTASRRYKGGHKKFRKHSVSNVEYKSGAHRLEQEPTQHVSHSLTSIPARLDERMNATTAPFYLSNSFHKYNSSKGYDRLEFIATKHEEKREKNYFRSYDCNDARNHKKWHRNHPQDGFYQMRETFDFANECGEDVESTFEIDEEFEHVLQNAEWIN</sequence>
<dbReference type="GO" id="GO:0003735">
    <property type="term" value="F:structural constituent of ribosome"/>
    <property type="evidence" value="ECO:0007669"/>
    <property type="project" value="InterPro"/>
</dbReference>
<dbReference type="Pfam" id="PF04758">
    <property type="entry name" value="Ribosomal_S30"/>
    <property type="match status" value="1"/>
</dbReference>
<reference evidence="3 4" key="1">
    <citation type="journal article" date="2019" name="Sci. Rep.">
        <title>Nanopore sequencing improves the draft genome of the human pathogenic amoeba Naegleria fowleri.</title>
        <authorList>
            <person name="Liechti N."/>
            <person name="Schurch N."/>
            <person name="Bruggmann R."/>
            <person name="Wittwer M."/>
        </authorList>
    </citation>
    <scope>NUCLEOTIDE SEQUENCE [LARGE SCALE GENOMIC DNA]</scope>
    <source>
        <strain evidence="3 4">ATCC 30894</strain>
    </source>
</reference>
<organism evidence="3 4">
    <name type="scientific">Naegleria fowleri</name>
    <name type="common">Brain eating amoeba</name>
    <dbReference type="NCBI Taxonomy" id="5763"/>
    <lineage>
        <taxon>Eukaryota</taxon>
        <taxon>Discoba</taxon>
        <taxon>Heterolobosea</taxon>
        <taxon>Tetramitia</taxon>
        <taxon>Eutetramitia</taxon>
        <taxon>Vahlkampfiidae</taxon>
        <taxon>Naegleria</taxon>
    </lineage>
</organism>
<keyword evidence="4" id="KW-1185">Reference proteome</keyword>
<evidence type="ECO:0000313" key="3">
    <source>
        <dbReference type="EMBL" id="KAF0974400.1"/>
    </source>
</evidence>
<dbReference type="RefSeq" id="XP_044559113.1">
    <property type="nucleotide sequence ID" value="XM_044710067.1"/>
</dbReference>
<evidence type="ECO:0000313" key="4">
    <source>
        <dbReference type="Proteomes" id="UP000444721"/>
    </source>
</evidence>
<dbReference type="EMBL" id="VFQX01000052">
    <property type="protein sequence ID" value="KAF0974400.1"/>
    <property type="molecule type" value="Genomic_DNA"/>
</dbReference>